<dbReference type="AlphaFoldDB" id="A0A1I3FD65"/>
<evidence type="ECO:0000313" key="1">
    <source>
        <dbReference type="EMBL" id="SFI09094.1"/>
    </source>
</evidence>
<dbReference type="Proteomes" id="UP000199518">
    <property type="component" value="Unassembled WGS sequence"/>
</dbReference>
<dbReference type="STRING" id="1576369.SAMN05421753_105185"/>
<accession>A0A1I3FD65</accession>
<keyword evidence="2" id="KW-1185">Reference proteome</keyword>
<name>A0A1I3FD65_9PLAN</name>
<gene>
    <name evidence="1" type="ORF">SAMN05421753_105185</name>
</gene>
<organism evidence="1 2">
    <name type="scientific">Planctomicrobium piriforme</name>
    <dbReference type="NCBI Taxonomy" id="1576369"/>
    <lineage>
        <taxon>Bacteria</taxon>
        <taxon>Pseudomonadati</taxon>
        <taxon>Planctomycetota</taxon>
        <taxon>Planctomycetia</taxon>
        <taxon>Planctomycetales</taxon>
        <taxon>Planctomycetaceae</taxon>
        <taxon>Planctomicrobium</taxon>
    </lineage>
</organism>
<dbReference type="EMBL" id="FOQD01000005">
    <property type="protein sequence ID" value="SFI09094.1"/>
    <property type="molecule type" value="Genomic_DNA"/>
</dbReference>
<evidence type="ECO:0000313" key="2">
    <source>
        <dbReference type="Proteomes" id="UP000199518"/>
    </source>
</evidence>
<reference evidence="2" key="1">
    <citation type="submission" date="2016-10" db="EMBL/GenBank/DDBJ databases">
        <authorList>
            <person name="Varghese N."/>
            <person name="Submissions S."/>
        </authorList>
    </citation>
    <scope>NUCLEOTIDE SEQUENCE [LARGE SCALE GENOMIC DNA]</scope>
    <source>
        <strain evidence="2">DSM 26348</strain>
    </source>
</reference>
<protein>
    <submittedName>
        <fullName evidence="1">Uncharacterized protein</fullName>
    </submittedName>
</protein>
<proteinExistence type="predicted"/>
<sequence>MHAFESALEIKNVSAASVQFILEPWGNEYVLRPGSTIRCEFQSATAMTIPVSHQDNVIMVEGSHELHSTGIWLDGQLVG</sequence>